<evidence type="ECO:0000256" key="2">
    <source>
        <dbReference type="PROSITE-ProRule" id="PRU00339"/>
    </source>
</evidence>
<protein>
    <submittedName>
        <fullName evidence="4">Uncharacterized protein</fullName>
    </submittedName>
</protein>
<evidence type="ECO:0000313" key="5">
    <source>
        <dbReference type="Proteomes" id="UP000188320"/>
    </source>
</evidence>
<dbReference type="EMBL" id="LSSK01001075">
    <property type="protein sequence ID" value="OMH80792.1"/>
    <property type="molecule type" value="Genomic_DNA"/>
</dbReference>
<dbReference type="InterPro" id="IPR011990">
    <property type="entry name" value="TPR-like_helical_dom_sf"/>
</dbReference>
<feature type="repeat" description="TPR" evidence="2">
    <location>
        <begin position="334"/>
        <end position="367"/>
    </location>
</feature>
<feature type="compositionally biased region" description="Basic and acidic residues" evidence="3">
    <location>
        <begin position="417"/>
        <end position="433"/>
    </location>
</feature>
<dbReference type="AlphaFoldDB" id="A0A1R1PIW4"/>
<organism evidence="4 5">
    <name type="scientific">Zancudomyces culisetae</name>
    <name type="common">Gut fungus</name>
    <name type="synonym">Smittium culisetae</name>
    <dbReference type="NCBI Taxonomy" id="1213189"/>
    <lineage>
        <taxon>Eukaryota</taxon>
        <taxon>Fungi</taxon>
        <taxon>Fungi incertae sedis</taxon>
        <taxon>Zoopagomycota</taxon>
        <taxon>Kickxellomycotina</taxon>
        <taxon>Harpellomycetes</taxon>
        <taxon>Harpellales</taxon>
        <taxon>Legeriomycetaceae</taxon>
        <taxon>Zancudomyces</taxon>
    </lineage>
</organism>
<gene>
    <name evidence="4" type="ORF">AX774_g5756</name>
</gene>
<dbReference type="InterPro" id="IPR019734">
    <property type="entry name" value="TPR_rpt"/>
</dbReference>
<comment type="caution">
    <text evidence="4">The sequence shown here is derived from an EMBL/GenBank/DDBJ whole genome shotgun (WGS) entry which is preliminary data.</text>
</comment>
<dbReference type="Proteomes" id="UP000188320">
    <property type="component" value="Unassembled WGS sequence"/>
</dbReference>
<reference evidence="5" key="1">
    <citation type="submission" date="2017-01" db="EMBL/GenBank/DDBJ databases">
        <authorList>
            <person name="Wang Y."/>
            <person name="White M."/>
            <person name="Kvist S."/>
            <person name="Moncalvo J.-M."/>
        </authorList>
    </citation>
    <scope>NUCLEOTIDE SEQUENCE [LARGE SCALE GENOMIC DNA]</scope>
    <source>
        <strain evidence="5">COL-18-3</strain>
    </source>
</reference>
<dbReference type="PROSITE" id="PS50005">
    <property type="entry name" value="TPR"/>
    <property type="match status" value="1"/>
</dbReference>
<feature type="region of interest" description="Disordered" evidence="3">
    <location>
        <begin position="417"/>
        <end position="506"/>
    </location>
</feature>
<evidence type="ECO:0000313" key="4">
    <source>
        <dbReference type="EMBL" id="OMH80792.1"/>
    </source>
</evidence>
<evidence type="ECO:0000256" key="3">
    <source>
        <dbReference type="SAM" id="MobiDB-lite"/>
    </source>
</evidence>
<keyword evidence="1 2" id="KW-0802">TPR repeat</keyword>
<proteinExistence type="predicted"/>
<dbReference type="Gene3D" id="1.25.40.10">
    <property type="entry name" value="Tetratricopeptide repeat domain"/>
    <property type="match status" value="1"/>
</dbReference>
<accession>A0A1R1PIW4</accession>
<keyword evidence="5" id="KW-1185">Reference proteome</keyword>
<dbReference type="PANTHER" id="PTHR12558:SF42">
    <property type="entry name" value="ANAPHASE-PROMOTING COMPLEX SUBUNIT 7"/>
    <property type="match status" value="1"/>
</dbReference>
<dbReference type="SUPFAM" id="SSF48452">
    <property type="entry name" value="TPR-like"/>
    <property type="match status" value="1"/>
</dbReference>
<feature type="compositionally biased region" description="Low complexity" evidence="3">
    <location>
        <begin position="490"/>
        <end position="503"/>
    </location>
</feature>
<evidence type="ECO:0000256" key="1">
    <source>
        <dbReference type="ARBA" id="ARBA00022803"/>
    </source>
</evidence>
<dbReference type="PANTHER" id="PTHR12558">
    <property type="entry name" value="CELL DIVISION CYCLE 16,23,27"/>
    <property type="match status" value="1"/>
</dbReference>
<feature type="region of interest" description="Disordered" evidence="3">
    <location>
        <begin position="557"/>
        <end position="600"/>
    </location>
</feature>
<name>A0A1R1PIW4_ZANCU</name>
<dbReference type="GO" id="GO:0051301">
    <property type="term" value="P:cell division"/>
    <property type="evidence" value="ECO:0007669"/>
    <property type="project" value="TreeGrafter"/>
</dbReference>
<dbReference type="OrthoDB" id="308440at2759"/>
<dbReference type="GO" id="GO:0005680">
    <property type="term" value="C:anaphase-promoting complex"/>
    <property type="evidence" value="ECO:0007669"/>
    <property type="project" value="UniProtKB-ARBA"/>
</dbReference>
<sequence>MVKIEYLDEEKYWNLEILSRYPYVMEIAERMEEIKVLGYLENKPAKELYNREPTRVSLCALDENLSTYFEALVEYKNMNYTGTIEKLACSLGVDVCHIMELLGNSMFMLGKLNDSLSYYSRILVENEYGNSCLDKYVHALQLLGKVGELEEVNSKLALNGNNTYEHHVARARMYLLKNDWDNVVGYAQKAHALDSDRSEPYLLLSKVEIENGNYLKAKEYALLAHRKDASSRTFLVLIETLILNSEFQYALLLAKQLAFKTKNSGIALTAMAIVLSHSSECFESSVALLKRVMDMEPGGNIEAEFALFSIYVSREMYTEAIDLMKGSVGYNSCDAVHSKLGDVYTLCDDFECAIEEYNKSLALNPYYKRSQDGLERIKKFSEDTSTVLSQNTSSLNATVALDGVQTSDDQMVHMETPHHVSQRAEEPDDELMKSHSKTPVAKNYNSAMSSVRRDASRNSEANTVSKMAHYSRSAGRSTDRMRTRNKTNSRRYSSNPPSSRGSGTQDFFNVTSALQLRQLINTNGVFSNDTPGAGVSPSTNIGYSNTPFITRLQRLANSSQNSRPSMPFVTPNAGGGSNRDGRGSSLEATTIDNTHKTRTSSFVAGTNAHNDFSVLTSPIQQQVKQQVQCTPINNTVDMHEMYFNDHMHPR</sequence>